<protein>
    <submittedName>
        <fullName evidence="1">Uncharacterized protein</fullName>
    </submittedName>
</protein>
<evidence type="ECO:0000313" key="1">
    <source>
        <dbReference type="EMBL" id="STZ57802.1"/>
    </source>
</evidence>
<gene>
    <name evidence="1" type="ORF">NCTC10821_01306</name>
</gene>
<organism evidence="1 2">
    <name type="scientific">Mycolicibacterium tokaiense</name>
    <dbReference type="NCBI Taxonomy" id="39695"/>
    <lineage>
        <taxon>Bacteria</taxon>
        <taxon>Bacillati</taxon>
        <taxon>Actinomycetota</taxon>
        <taxon>Actinomycetes</taxon>
        <taxon>Mycobacteriales</taxon>
        <taxon>Mycobacteriaceae</taxon>
        <taxon>Mycolicibacterium</taxon>
    </lineage>
</organism>
<accession>A0A378TAE8</accession>
<dbReference type="EMBL" id="UGQT01000001">
    <property type="protein sequence ID" value="STZ57802.1"/>
    <property type="molecule type" value="Genomic_DNA"/>
</dbReference>
<sequence>MPVAALSANLDLSTRLFWRTVGRRVDIEGEHSWLQAPHTARGGSGDDWLAEFDRVGQVRPVDRRDGLLASMADLDGPGFRAAQLDPQVRDFYEHTASWRMEVWSQWNALFAPAGEVIARLWGRRVKQLALPVQPLSVSRGMSSVVRVVEQDGARAGAAWLRNLRSDGSRVYSGFYRVSRLPSNAQPHVHVSFPLEHGNVQVFLVPRVDPDGSLWLESRSRSFGQDGAYVAVRFDNRWYAAMVPLRETFHVYADEEGVLRTDHQLRIGRWQALRLHYRLDRLENGDTAADWVQ</sequence>
<reference evidence="1 2" key="1">
    <citation type="submission" date="2018-06" db="EMBL/GenBank/DDBJ databases">
        <authorList>
            <consortium name="Pathogen Informatics"/>
            <person name="Doyle S."/>
        </authorList>
    </citation>
    <scope>NUCLEOTIDE SEQUENCE [LARGE SCALE GENOMIC DNA]</scope>
    <source>
        <strain evidence="1 2">NCTC10821</strain>
    </source>
</reference>
<dbReference type="Proteomes" id="UP000254978">
    <property type="component" value="Unassembled WGS sequence"/>
</dbReference>
<keyword evidence="2" id="KW-1185">Reference proteome</keyword>
<dbReference type="AlphaFoldDB" id="A0A378TAE8"/>
<proteinExistence type="predicted"/>
<evidence type="ECO:0000313" key="2">
    <source>
        <dbReference type="Proteomes" id="UP000254978"/>
    </source>
</evidence>
<name>A0A378TAE8_9MYCO</name>